<reference evidence="1 2" key="1">
    <citation type="submission" date="2018-06" db="EMBL/GenBank/DDBJ databases">
        <authorList>
            <consortium name="Pathogen Informatics"/>
            <person name="Doyle S."/>
        </authorList>
    </citation>
    <scope>NUCLEOTIDE SEQUENCE [LARGE SCALE GENOMIC DNA]</scope>
    <source>
        <strain evidence="1 2">NCTC10529</strain>
    </source>
</reference>
<sequence>MNLNTALKEIMLIEGAVASSIVDSSNGFMLGAEGRGIDLEYASAGNTELYHAKQKIMRALGITEHIEDFLITLETQYHILMPCPHLEGVFIYFVLSKERGTLALARRKLHDIANVLTEV</sequence>
<dbReference type="KEGG" id="kki:KKKWG1_2221"/>
<dbReference type="RefSeq" id="WP_003787127.1">
    <property type="nucleotide sequence ID" value="NZ_CP045141.1"/>
</dbReference>
<evidence type="ECO:0008006" key="3">
    <source>
        <dbReference type="Google" id="ProtNLM"/>
    </source>
</evidence>
<name>A0AAX2J1H9_KINKI</name>
<organism evidence="1 2">
    <name type="scientific">Kingella kingae</name>
    <dbReference type="NCBI Taxonomy" id="504"/>
    <lineage>
        <taxon>Bacteria</taxon>
        <taxon>Pseudomonadati</taxon>
        <taxon>Pseudomonadota</taxon>
        <taxon>Betaproteobacteria</taxon>
        <taxon>Neisseriales</taxon>
        <taxon>Neisseriaceae</taxon>
        <taxon>Kingella</taxon>
    </lineage>
</organism>
<gene>
    <name evidence="1" type="ORF">NCTC10529_00156</name>
</gene>
<dbReference type="EMBL" id="LS483426">
    <property type="protein sequence ID" value="SQH24012.1"/>
    <property type="molecule type" value="Genomic_DNA"/>
</dbReference>
<protein>
    <recommendedName>
        <fullName evidence="3">Roadblock/LC7 domain</fullName>
    </recommendedName>
</protein>
<evidence type="ECO:0000313" key="1">
    <source>
        <dbReference type="EMBL" id="SQH24012.1"/>
    </source>
</evidence>
<proteinExistence type="predicted"/>
<evidence type="ECO:0000313" key="2">
    <source>
        <dbReference type="Proteomes" id="UP000248598"/>
    </source>
</evidence>
<dbReference type="Proteomes" id="UP000248598">
    <property type="component" value="Chromosome 1"/>
</dbReference>
<dbReference type="GeneID" id="93261485"/>
<accession>A0AAX2J1H9</accession>
<dbReference type="AlphaFoldDB" id="A0AAX2J1H9"/>